<proteinExistence type="predicted"/>
<feature type="region of interest" description="Disordered" evidence="1">
    <location>
        <begin position="46"/>
        <end position="244"/>
    </location>
</feature>
<name>A0AAD4ZSB6_PRUDU</name>
<dbReference type="AlphaFoldDB" id="A0AAD4ZSB6"/>
<accession>A0AAD4ZSB6</accession>
<dbReference type="Proteomes" id="UP001054821">
    <property type="component" value="Chromosome 1"/>
</dbReference>
<gene>
    <name evidence="2" type="ORF">L3X38_006188</name>
</gene>
<dbReference type="EMBL" id="JAJFAZ020000001">
    <property type="protein sequence ID" value="KAI5353295.1"/>
    <property type="molecule type" value="Genomic_DNA"/>
</dbReference>
<evidence type="ECO:0000313" key="2">
    <source>
        <dbReference type="EMBL" id="KAI5353295.1"/>
    </source>
</evidence>
<sequence>MPLGPMHNTLLDPRSQVDFNSRVDQLTQKVDDQNNLIGQLLKQINLNQGPNLGPSDKERRAHQHAGEQFKRSQAEPRTNVLERLGPQSNVHANLGPQGARVREQPREECNDQRPPTRSRANTLRQAVEESSQAQSPNLPHEQGTQGDRPLGTEKGVSQPRSRHQRRQPERPSLRAEDDDQRPPTCSRTNTRRQDVEESSQAQSPNLPHGQNTQGDRPLGTEEEVSQPRSRHRRRRPETPVLRAEDVEKLVNDRLQALQLKGSTEEAMHKEIDRVDCSPFTDKVERAPPPKRFTAPSITPFKGDSDPESHLRHFKSARSCTRQTMP</sequence>
<feature type="compositionally biased region" description="Basic and acidic residues" evidence="1">
    <location>
        <begin position="100"/>
        <end position="111"/>
    </location>
</feature>
<feature type="compositionally biased region" description="Basic and acidic residues" evidence="1">
    <location>
        <begin position="55"/>
        <end position="74"/>
    </location>
</feature>
<protein>
    <submittedName>
        <fullName evidence="2">Uncharacterized protein</fullName>
    </submittedName>
</protein>
<keyword evidence="3" id="KW-1185">Reference proteome</keyword>
<organism evidence="2 3">
    <name type="scientific">Prunus dulcis</name>
    <name type="common">Almond</name>
    <name type="synonym">Amygdalus dulcis</name>
    <dbReference type="NCBI Taxonomy" id="3755"/>
    <lineage>
        <taxon>Eukaryota</taxon>
        <taxon>Viridiplantae</taxon>
        <taxon>Streptophyta</taxon>
        <taxon>Embryophyta</taxon>
        <taxon>Tracheophyta</taxon>
        <taxon>Spermatophyta</taxon>
        <taxon>Magnoliopsida</taxon>
        <taxon>eudicotyledons</taxon>
        <taxon>Gunneridae</taxon>
        <taxon>Pentapetalae</taxon>
        <taxon>rosids</taxon>
        <taxon>fabids</taxon>
        <taxon>Rosales</taxon>
        <taxon>Rosaceae</taxon>
        <taxon>Amygdaloideae</taxon>
        <taxon>Amygdaleae</taxon>
        <taxon>Prunus</taxon>
    </lineage>
</organism>
<comment type="caution">
    <text evidence="2">The sequence shown here is derived from an EMBL/GenBank/DDBJ whole genome shotgun (WGS) entry which is preliminary data.</text>
</comment>
<feature type="compositionally biased region" description="Polar residues" evidence="1">
    <location>
        <begin position="198"/>
        <end position="214"/>
    </location>
</feature>
<feature type="compositionally biased region" description="Polar residues" evidence="1">
    <location>
        <begin position="113"/>
        <end position="145"/>
    </location>
</feature>
<feature type="region of interest" description="Disordered" evidence="1">
    <location>
        <begin position="278"/>
        <end position="325"/>
    </location>
</feature>
<reference evidence="2 3" key="1">
    <citation type="journal article" date="2022" name="G3 (Bethesda)">
        <title>Whole-genome sequence and methylome profiling of the almond [Prunus dulcis (Mill.) D.A. Webb] cultivar 'Nonpareil'.</title>
        <authorList>
            <person name="D'Amico-Willman K.M."/>
            <person name="Ouma W.Z."/>
            <person name="Meulia T."/>
            <person name="Sideli G.M."/>
            <person name="Gradziel T.M."/>
            <person name="Fresnedo-Ramirez J."/>
        </authorList>
    </citation>
    <scope>NUCLEOTIDE SEQUENCE [LARGE SCALE GENOMIC DNA]</scope>
    <source>
        <strain evidence="2">Clone GOH B32 T37-40</strain>
    </source>
</reference>
<feature type="compositionally biased region" description="Basic and acidic residues" evidence="1">
    <location>
        <begin position="166"/>
        <end position="175"/>
    </location>
</feature>
<evidence type="ECO:0000313" key="3">
    <source>
        <dbReference type="Proteomes" id="UP001054821"/>
    </source>
</evidence>
<feature type="compositionally biased region" description="Basic and acidic residues" evidence="1">
    <location>
        <begin position="278"/>
        <end position="287"/>
    </location>
</feature>
<evidence type="ECO:0000256" key="1">
    <source>
        <dbReference type="SAM" id="MobiDB-lite"/>
    </source>
</evidence>